<accession>A0ABY6CQN7</accession>
<name>A0ABY6CQN7_9BACT</name>
<dbReference type="RefSeq" id="WP_262310109.1">
    <property type="nucleotide sequence ID" value="NZ_CP106679.1"/>
</dbReference>
<keyword evidence="2" id="KW-1185">Reference proteome</keyword>
<dbReference type="PROSITE" id="PS51257">
    <property type="entry name" value="PROKAR_LIPOPROTEIN"/>
    <property type="match status" value="1"/>
</dbReference>
<reference evidence="1" key="1">
    <citation type="submission" date="2022-09" db="EMBL/GenBank/DDBJ databases">
        <title>Comparative genomics and taxonomic characterization of three novel marine species of genus Reichenbachiella exhibiting antioxidant and polysaccharide degradation activities.</title>
        <authorList>
            <person name="Muhammad N."/>
            <person name="Lee Y.-J."/>
            <person name="Ko J."/>
            <person name="Kim S.-G."/>
        </authorList>
    </citation>
    <scope>NUCLEOTIDE SEQUENCE</scope>
    <source>
        <strain evidence="1">BKB1-1</strain>
    </source>
</reference>
<dbReference type="EMBL" id="CP106679">
    <property type="protein sequence ID" value="UXP32674.1"/>
    <property type="molecule type" value="Genomic_DNA"/>
</dbReference>
<dbReference type="Proteomes" id="UP001065174">
    <property type="component" value="Chromosome"/>
</dbReference>
<organism evidence="1 2">
    <name type="scientific">Reichenbachiella agarivorans</name>
    <dbReference type="NCBI Taxonomy" id="2979464"/>
    <lineage>
        <taxon>Bacteria</taxon>
        <taxon>Pseudomonadati</taxon>
        <taxon>Bacteroidota</taxon>
        <taxon>Cytophagia</taxon>
        <taxon>Cytophagales</taxon>
        <taxon>Reichenbachiellaceae</taxon>
        <taxon>Reichenbachiella</taxon>
    </lineage>
</organism>
<proteinExistence type="predicted"/>
<evidence type="ECO:0000313" key="2">
    <source>
        <dbReference type="Proteomes" id="UP001065174"/>
    </source>
</evidence>
<gene>
    <name evidence="1" type="ORF">N6H18_01680</name>
</gene>
<sequence>MKNTFKHIYTLLAVVAVGFLSSCEYDPAEPALEIANGAGTLTTYKAYTLDSIAGQNTEVYGKVVFWKSLDNKTLVQISLYNISESAEHASAILSGAFMTGGTELMSLYTITNTGEGYDFGEFSTSKFYIIDDAAFFEELDTYDASIQIFMSPTDNTVISGGDIGLNADPVE</sequence>
<evidence type="ECO:0000313" key="1">
    <source>
        <dbReference type="EMBL" id="UXP32674.1"/>
    </source>
</evidence>
<protein>
    <recommendedName>
        <fullName evidence="3">CHRD domain-containing protein</fullName>
    </recommendedName>
</protein>
<evidence type="ECO:0008006" key="3">
    <source>
        <dbReference type="Google" id="ProtNLM"/>
    </source>
</evidence>